<dbReference type="GO" id="GO:0007030">
    <property type="term" value="P:Golgi organization"/>
    <property type="evidence" value="ECO:0007669"/>
    <property type="project" value="TreeGrafter"/>
</dbReference>
<dbReference type="Proteomes" id="UP000195602">
    <property type="component" value="Unassembled WGS sequence"/>
</dbReference>
<dbReference type="GO" id="GO:0009306">
    <property type="term" value="P:protein secretion"/>
    <property type="evidence" value="ECO:0007669"/>
    <property type="project" value="TreeGrafter"/>
</dbReference>
<reference evidence="1 2" key="1">
    <citation type="submission" date="2017-04" db="EMBL/GenBank/DDBJ databases">
        <title>Draft genome of the yeast Clavispora lusitaniae type strain CBS 6936.</title>
        <authorList>
            <person name="Durrens P."/>
            <person name="Klopp C."/>
            <person name="Biteau N."/>
            <person name="Fitton-Ouhabi V."/>
            <person name="Dementhon K."/>
            <person name="Accoceberry I."/>
            <person name="Sherman D.J."/>
            <person name="Noel T."/>
        </authorList>
    </citation>
    <scope>NUCLEOTIDE SEQUENCE [LARGE SCALE GENOMIC DNA]</scope>
    <source>
        <strain evidence="1 2">CBS 6936</strain>
    </source>
</reference>
<dbReference type="AlphaFoldDB" id="A0AA91PW92"/>
<evidence type="ECO:0000313" key="1">
    <source>
        <dbReference type="EMBL" id="OVF06685.1"/>
    </source>
</evidence>
<dbReference type="EMBL" id="LYUB02000019">
    <property type="protein sequence ID" value="OVF06685.1"/>
    <property type="molecule type" value="Genomic_DNA"/>
</dbReference>
<comment type="caution">
    <text evidence="1">The sequence shown here is derived from an EMBL/GenBank/DDBJ whole genome shotgun (WGS) entry which is preliminary data.</text>
</comment>
<dbReference type="KEGG" id="clus:A9F13_19g00924"/>
<evidence type="ECO:0008006" key="3">
    <source>
        <dbReference type="Google" id="ProtNLM"/>
    </source>
</evidence>
<name>A0AA91PW92_CLALS</name>
<accession>A0AA91PW92</accession>
<dbReference type="GO" id="GO:0005794">
    <property type="term" value="C:Golgi apparatus"/>
    <property type="evidence" value="ECO:0007669"/>
    <property type="project" value="TreeGrafter"/>
</dbReference>
<dbReference type="PANTHER" id="PTHR17985">
    <property type="entry name" value="SER/THR-RICH PROTEIN T10 IN DGCR REGION"/>
    <property type="match status" value="1"/>
</dbReference>
<gene>
    <name evidence="1" type="ORF">A9F13_19g00924</name>
</gene>
<sequence length="316" mass="35855">MCILLTSTLHPDYPFLLLSNRDEYFARPTELATLRPLKNGTQILSPLDLGRPERGTWIGITDTGKVAVLVNYREESNFVSEVSRGILPLQYLTSDLEDDDWYESLEKNLSMNSVTGGSVSLEQIGGFTLMYGKLELDSKGAIKPLNIMSNRGDKGRIHSYEALDEIPHFEIACQPTFGLSNSLFYSPWPKVTNGASKMGELVEKSVEHKYTQEDLVEACFELLSTDTFDPEIRKDTSFSKKLQELPNSIFIPPLETNYDLATVSPMVGKYYGTRTQTVIMLHKSGTLHYYERDLHSDDTSDVHIRNQHYMFDTSRK</sequence>
<dbReference type="InterPro" id="IPR008551">
    <property type="entry name" value="TANGO2"/>
</dbReference>
<organism evidence="1 2">
    <name type="scientific">Clavispora lusitaniae</name>
    <name type="common">Candida lusitaniae</name>
    <dbReference type="NCBI Taxonomy" id="36911"/>
    <lineage>
        <taxon>Eukaryota</taxon>
        <taxon>Fungi</taxon>
        <taxon>Dikarya</taxon>
        <taxon>Ascomycota</taxon>
        <taxon>Saccharomycotina</taxon>
        <taxon>Pichiomycetes</taxon>
        <taxon>Metschnikowiaceae</taxon>
        <taxon>Clavispora</taxon>
    </lineage>
</organism>
<dbReference type="Pfam" id="PF05742">
    <property type="entry name" value="TANGO2"/>
    <property type="match status" value="1"/>
</dbReference>
<proteinExistence type="predicted"/>
<protein>
    <recommendedName>
        <fullName evidence="3">Transport and Golgi organization protein</fullName>
    </recommendedName>
</protein>
<dbReference type="PANTHER" id="PTHR17985:SF8">
    <property type="entry name" value="TRANSPORT AND GOLGI ORGANIZATION PROTEIN 2 HOMOLOG"/>
    <property type="match status" value="1"/>
</dbReference>
<evidence type="ECO:0000313" key="2">
    <source>
        <dbReference type="Proteomes" id="UP000195602"/>
    </source>
</evidence>